<dbReference type="PANTHER" id="PTHR31001:SF49">
    <property type="entry name" value="ZN(II)2CYS6 TRANSCRIPTION FACTOR (EUROFUNG)"/>
    <property type="match status" value="1"/>
</dbReference>
<dbReference type="SMART" id="SM00066">
    <property type="entry name" value="GAL4"/>
    <property type="match status" value="1"/>
</dbReference>
<evidence type="ECO:0000256" key="4">
    <source>
        <dbReference type="SAM" id="MobiDB-lite"/>
    </source>
</evidence>
<name>A0A9P7RD42_9PEZI</name>
<evidence type="ECO:0000259" key="5">
    <source>
        <dbReference type="PROSITE" id="PS50048"/>
    </source>
</evidence>
<dbReference type="EMBL" id="JAESDN010000002">
    <property type="protein sequence ID" value="KAG7055442.1"/>
    <property type="molecule type" value="Genomic_DNA"/>
</dbReference>
<dbReference type="Proteomes" id="UP000699042">
    <property type="component" value="Unassembled WGS sequence"/>
</dbReference>
<keyword evidence="2" id="KW-0479">Metal-binding</keyword>
<evidence type="ECO:0000313" key="6">
    <source>
        <dbReference type="EMBL" id="KAG7055442.1"/>
    </source>
</evidence>
<dbReference type="Pfam" id="PF04082">
    <property type="entry name" value="Fungal_trans"/>
    <property type="match status" value="1"/>
</dbReference>
<dbReference type="InterPro" id="IPR001138">
    <property type="entry name" value="Zn2Cys6_DnaBD"/>
</dbReference>
<dbReference type="SMART" id="SM00906">
    <property type="entry name" value="Fungal_trans"/>
    <property type="match status" value="1"/>
</dbReference>
<dbReference type="GO" id="GO:0006351">
    <property type="term" value="P:DNA-templated transcription"/>
    <property type="evidence" value="ECO:0007669"/>
    <property type="project" value="InterPro"/>
</dbReference>
<dbReference type="PROSITE" id="PS00463">
    <property type="entry name" value="ZN2_CY6_FUNGAL_1"/>
    <property type="match status" value="1"/>
</dbReference>
<comment type="caution">
    <text evidence="6">The sequence shown here is derived from an EMBL/GenBank/DDBJ whole genome shotgun (WGS) entry which is preliminary data.</text>
</comment>
<accession>A0A9P7RD42</accession>
<sequence length="859" mass="92937">MSSASDITQFTSVFRAQSLSDGQRRVTKRNRQPVSCLACRARKLRCDRALPCGACVRRGDEGACKFGAAAPASASTSASTSASASAPASASTPSTSASVPASTPGGANAVTGAGSITVSGSDAIPVTSGGSSRNTPSLSIRGNGNLAAATSDGATRHRGGSGAGQQPRPEVHFRLRKLEDMVQDLVRRGMTSSKERDRDGPLSTPAPASGPGPTKPAGTVNAVPTPPTDSEPPQSGSSTGDDSPAPIAIDGDDAYYGATHWTALLHHIREIKTALEPDSTVAPEPPEGGACSIGPDFLFGAVVPVSLPEVLYSLPPRQDLEKLLGVYFNARFTAVPFIHVGRFQREYAAFWANPESMSWLWISILFSIISNATVIVRGKGNAEALGLNPAKLKEASAYSGRAVQCLIKGNYLAARPYSVEATLLVAYSRVLGSRDMDPVLWNMFGVATRLAQRRGYHLEPSHLSAPITPFDAEMRRRAWFYCEAFDLLLSFQLGMPAIVHEGDNDAVGPENHPDEDFDENTTTMPPPRPPTEATPALYYCYKSKLCRILRRVIRHALSPAQPAYAETQVLNDTLHAWHAALPAVLRVRPIRETGFTEQNHTVMQRLMLELMYSKALCVLHRRYLSREKGCYNGDPRFASSREICRAAALRVLDLHAEFDREASPGGRLFEDRYMLSSLTLHDFMIAAMVVCLDLNESTDTSDEDYERKMEALKTASEIWSRRSDCSKDARHAAAVLRAMVQRISRQRKQQSTEDITRTTTTAVTAASTVGSFDDTYRDPGLFSESLALHSGFGDVGGLPGQTPGQGRGFLGEGAYQSDEFDFMALDNALNDPASVDWSMLDQYLMLDRAGELSMDVSLE</sequence>
<feature type="compositionally biased region" description="Polar residues" evidence="4">
    <location>
        <begin position="231"/>
        <end position="241"/>
    </location>
</feature>
<feature type="region of interest" description="Disordered" evidence="4">
    <location>
        <begin position="189"/>
        <end position="251"/>
    </location>
</feature>
<dbReference type="GO" id="GO:0000981">
    <property type="term" value="F:DNA-binding transcription factor activity, RNA polymerase II-specific"/>
    <property type="evidence" value="ECO:0007669"/>
    <property type="project" value="InterPro"/>
</dbReference>
<dbReference type="OrthoDB" id="4934715at2759"/>
<gene>
    <name evidence="6" type="ORF">JMJ77_007901</name>
</gene>
<dbReference type="SUPFAM" id="SSF57701">
    <property type="entry name" value="Zn2/Cys6 DNA-binding domain"/>
    <property type="match status" value="1"/>
</dbReference>
<evidence type="ECO:0000256" key="3">
    <source>
        <dbReference type="ARBA" id="ARBA00023242"/>
    </source>
</evidence>
<evidence type="ECO:0000313" key="7">
    <source>
        <dbReference type="Proteomes" id="UP000699042"/>
    </source>
</evidence>
<protein>
    <submittedName>
        <fullName evidence="6">Zn 2cys6 transcription factor</fullName>
    </submittedName>
</protein>
<keyword evidence="3" id="KW-0539">Nucleus</keyword>
<dbReference type="InterPro" id="IPR007219">
    <property type="entry name" value="XnlR_reg_dom"/>
</dbReference>
<dbReference type="Gene3D" id="4.10.240.10">
    <property type="entry name" value="Zn(2)-C6 fungal-type DNA-binding domain"/>
    <property type="match status" value="1"/>
</dbReference>
<evidence type="ECO:0000256" key="2">
    <source>
        <dbReference type="ARBA" id="ARBA00022723"/>
    </source>
</evidence>
<dbReference type="CDD" id="cd00067">
    <property type="entry name" value="GAL4"/>
    <property type="match status" value="1"/>
</dbReference>
<feature type="region of interest" description="Disordered" evidence="4">
    <location>
        <begin position="83"/>
        <end position="105"/>
    </location>
</feature>
<proteinExistence type="predicted"/>
<dbReference type="CDD" id="cd12148">
    <property type="entry name" value="fungal_TF_MHR"/>
    <property type="match status" value="1"/>
</dbReference>
<keyword evidence="7" id="KW-1185">Reference proteome</keyword>
<dbReference type="AlphaFoldDB" id="A0A9P7RD42"/>
<dbReference type="InterPro" id="IPR050613">
    <property type="entry name" value="Sec_Metabolite_Reg"/>
</dbReference>
<feature type="region of interest" description="Disordered" evidence="4">
    <location>
        <begin position="122"/>
        <end position="171"/>
    </location>
</feature>
<organism evidence="6 7">
    <name type="scientific">Colletotrichum scovillei</name>
    <dbReference type="NCBI Taxonomy" id="1209932"/>
    <lineage>
        <taxon>Eukaryota</taxon>
        <taxon>Fungi</taxon>
        <taxon>Dikarya</taxon>
        <taxon>Ascomycota</taxon>
        <taxon>Pezizomycotina</taxon>
        <taxon>Sordariomycetes</taxon>
        <taxon>Hypocreomycetidae</taxon>
        <taxon>Glomerellales</taxon>
        <taxon>Glomerellaceae</taxon>
        <taxon>Colletotrichum</taxon>
        <taxon>Colletotrichum acutatum species complex</taxon>
    </lineage>
</organism>
<dbReference type="PROSITE" id="PS50048">
    <property type="entry name" value="ZN2_CY6_FUNGAL_2"/>
    <property type="match status" value="1"/>
</dbReference>
<feature type="domain" description="Zn(2)-C6 fungal-type" evidence="5">
    <location>
        <begin position="35"/>
        <end position="66"/>
    </location>
</feature>
<dbReference type="PANTHER" id="PTHR31001">
    <property type="entry name" value="UNCHARACTERIZED TRANSCRIPTIONAL REGULATORY PROTEIN"/>
    <property type="match status" value="1"/>
</dbReference>
<dbReference type="GO" id="GO:0008270">
    <property type="term" value="F:zinc ion binding"/>
    <property type="evidence" value="ECO:0007669"/>
    <property type="project" value="InterPro"/>
</dbReference>
<evidence type="ECO:0000256" key="1">
    <source>
        <dbReference type="ARBA" id="ARBA00004123"/>
    </source>
</evidence>
<feature type="region of interest" description="Disordered" evidence="4">
    <location>
        <begin position="503"/>
        <end position="529"/>
    </location>
</feature>
<dbReference type="GO" id="GO:0005634">
    <property type="term" value="C:nucleus"/>
    <property type="evidence" value="ECO:0007669"/>
    <property type="project" value="UniProtKB-SubCell"/>
</dbReference>
<dbReference type="Pfam" id="PF00172">
    <property type="entry name" value="Zn_clus"/>
    <property type="match status" value="1"/>
</dbReference>
<comment type="subcellular location">
    <subcellularLocation>
        <location evidence="1">Nucleus</location>
    </subcellularLocation>
</comment>
<feature type="compositionally biased region" description="Low complexity" evidence="4">
    <location>
        <begin position="83"/>
        <end position="104"/>
    </location>
</feature>
<feature type="compositionally biased region" description="Polar residues" evidence="4">
    <location>
        <begin position="128"/>
        <end position="142"/>
    </location>
</feature>
<dbReference type="InterPro" id="IPR036864">
    <property type="entry name" value="Zn2-C6_fun-type_DNA-bd_sf"/>
</dbReference>
<reference evidence="6" key="1">
    <citation type="submission" date="2021-05" db="EMBL/GenBank/DDBJ databases">
        <title>Comparative genomics of three Colletotrichum scovillei strains and genetic complementation revealed genes involved fungal growth and virulence on chili pepper.</title>
        <authorList>
            <person name="Hsieh D.-K."/>
            <person name="Chuang S.-C."/>
            <person name="Chen C.-Y."/>
            <person name="Chao Y.-T."/>
            <person name="Lu M.-Y.J."/>
            <person name="Lee M.-H."/>
            <person name="Shih M.-C."/>
        </authorList>
    </citation>
    <scope>NUCLEOTIDE SEQUENCE</scope>
    <source>
        <strain evidence="6">Coll-153</strain>
    </source>
</reference>
<dbReference type="GO" id="GO:0003677">
    <property type="term" value="F:DNA binding"/>
    <property type="evidence" value="ECO:0007669"/>
    <property type="project" value="InterPro"/>
</dbReference>